<feature type="signal peptide" evidence="2">
    <location>
        <begin position="1"/>
        <end position="21"/>
    </location>
</feature>
<feature type="compositionally biased region" description="Low complexity" evidence="1">
    <location>
        <begin position="35"/>
        <end position="48"/>
    </location>
</feature>
<evidence type="ECO:0000256" key="1">
    <source>
        <dbReference type="SAM" id="MobiDB-lite"/>
    </source>
</evidence>
<keyword evidence="2" id="KW-0732">Signal</keyword>
<feature type="domain" description="DUF732" evidence="3">
    <location>
        <begin position="83"/>
        <end position="140"/>
    </location>
</feature>
<feature type="region of interest" description="Disordered" evidence="1">
    <location>
        <begin position="35"/>
        <end position="68"/>
    </location>
</feature>
<dbReference type="InterPro" id="IPR008160">
    <property type="entry name" value="Collagen"/>
</dbReference>
<evidence type="ECO:0000313" key="5">
    <source>
        <dbReference type="Proteomes" id="UP001241758"/>
    </source>
</evidence>
<name>A0ABT6WHV7_9ACTN</name>
<keyword evidence="5" id="KW-1185">Reference proteome</keyword>
<dbReference type="Pfam" id="PF05305">
    <property type="entry name" value="DUF732"/>
    <property type="match status" value="1"/>
</dbReference>
<organism evidence="4 5">
    <name type="scientific">Actinoplanes sandaracinus</name>
    <dbReference type="NCBI Taxonomy" id="3045177"/>
    <lineage>
        <taxon>Bacteria</taxon>
        <taxon>Bacillati</taxon>
        <taxon>Actinomycetota</taxon>
        <taxon>Actinomycetes</taxon>
        <taxon>Micromonosporales</taxon>
        <taxon>Micromonosporaceae</taxon>
        <taxon>Actinoplanes</taxon>
    </lineage>
</organism>
<dbReference type="RefSeq" id="WP_282759446.1">
    <property type="nucleotide sequence ID" value="NZ_JASCTH010000007.1"/>
</dbReference>
<reference evidence="4 5" key="1">
    <citation type="submission" date="2023-05" db="EMBL/GenBank/DDBJ databases">
        <title>Actinoplanes sp. NEAU-A12 genome sequencing.</title>
        <authorList>
            <person name="Wang Z.-S."/>
        </authorList>
    </citation>
    <scope>NUCLEOTIDE SEQUENCE [LARGE SCALE GENOMIC DNA]</scope>
    <source>
        <strain evidence="4 5">NEAU-A12</strain>
    </source>
</reference>
<evidence type="ECO:0000256" key="2">
    <source>
        <dbReference type="SAM" id="SignalP"/>
    </source>
</evidence>
<comment type="caution">
    <text evidence="4">The sequence shown here is derived from an EMBL/GenBank/DDBJ whole genome shotgun (WGS) entry which is preliminary data.</text>
</comment>
<dbReference type="InterPro" id="IPR007969">
    <property type="entry name" value="DUF732"/>
</dbReference>
<proteinExistence type="predicted"/>
<evidence type="ECO:0000313" key="4">
    <source>
        <dbReference type="EMBL" id="MDI6099317.1"/>
    </source>
</evidence>
<protein>
    <submittedName>
        <fullName evidence="4">DUF732 domain-containing protein</fullName>
    </submittedName>
</protein>
<dbReference type="EMBL" id="JASCTH010000007">
    <property type="protein sequence ID" value="MDI6099317.1"/>
    <property type="molecule type" value="Genomic_DNA"/>
</dbReference>
<evidence type="ECO:0000259" key="3">
    <source>
        <dbReference type="Pfam" id="PF05305"/>
    </source>
</evidence>
<sequence length="145" mass="14448">MTRSVAIVVVLAALGWGTATGAGVAMATGTYPRGAAGAAGPAGERGVAGTPGLRGPVGERGPKGLPGKAGFWRDLTSDSFLVANGWAVPSTKQAAINVAVATCASLRAGSTVEDLIADTPLPKYVERAMIKAAQENMCPDTGQPA</sequence>
<accession>A0ABT6WHV7</accession>
<dbReference type="Pfam" id="PF01391">
    <property type="entry name" value="Collagen"/>
    <property type="match status" value="1"/>
</dbReference>
<feature type="chain" id="PRO_5045683298" evidence="2">
    <location>
        <begin position="22"/>
        <end position="145"/>
    </location>
</feature>
<gene>
    <name evidence="4" type="ORF">QLQ12_12015</name>
</gene>
<dbReference type="Proteomes" id="UP001241758">
    <property type="component" value="Unassembled WGS sequence"/>
</dbReference>